<dbReference type="STRING" id="436017.A4RXS6"/>
<dbReference type="EMBL" id="CP000585">
    <property type="protein sequence ID" value="ABO96338.1"/>
    <property type="molecule type" value="Genomic_DNA"/>
</dbReference>
<dbReference type="Gramene" id="ABO96338">
    <property type="protein sequence ID" value="ABO96338"/>
    <property type="gene ID" value="OSTLU_38617"/>
</dbReference>
<evidence type="ECO:0000313" key="4">
    <source>
        <dbReference type="EMBL" id="ABO96338.1"/>
    </source>
</evidence>
<dbReference type="PANTHER" id="PTHR14221:SF0">
    <property type="entry name" value="WD REPEAT-CONTAINING PROTEIN 44"/>
    <property type="match status" value="1"/>
</dbReference>
<dbReference type="Proteomes" id="UP000001568">
    <property type="component" value="Chromosome 5"/>
</dbReference>
<dbReference type="HOGENOM" id="CLU_009835_2_0_1"/>
<reference evidence="4 5" key="1">
    <citation type="journal article" date="2007" name="Proc. Natl. Acad. Sci. U.S.A.">
        <title>The tiny eukaryote Ostreococcus provides genomic insights into the paradox of plankton speciation.</title>
        <authorList>
            <person name="Palenik B."/>
            <person name="Grimwood J."/>
            <person name="Aerts A."/>
            <person name="Rouze P."/>
            <person name="Salamov A."/>
            <person name="Putnam N."/>
            <person name="Dupont C."/>
            <person name="Jorgensen R."/>
            <person name="Derelle E."/>
            <person name="Rombauts S."/>
            <person name="Zhou K."/>
            <person name="Otillar R."/>
            <person name="Merchant S.S."/>
            <person name="Podell S."/>
            <person name="Gaasterland T."/>
            <person name="Napoli C."/>
            <person name="Gendler K."/>
            <person name="Manuell A."/>
            <person name="Tai V."/>
            <person name="Vallon O."/>
            <person name="Piganeau G."/>
            <person name="Jancek S."/>
            <person name="Heijde M."/>
            <person name="Jabbari K."/>
            <person name="Bowler C."/>
            <person name="Lohr M."/>
            <person name="Robbens S."/>
            <person name="Werner G."/>
            <person name="Dubchak I."/>
            <person name="Pazour G.J."/>
            <person name="Ren Q."/>
            <person name="Paulsen I."/>
            <person name="Delwiche C."/>
            <person name="Schmutz J."/>
            <person name="Rokhsar D."/>
            <person name="Van de Peer Y."/>
            <person name="Moreau H."/>
            <person name="Grigoriev I.V."/>
        </authorList>
    </citation>
    <scope>NUCLEOTIDE SEQUENCE [LARGE SCALE GENOMIC DNA]</scope>
    <source>
        <strain evidence="4 5">CCE9901</strain>
    </source>
</reference>
<keyword evidence="1 3" id="KW-0853">WD repeat</keyword>
<dbReference type="Gene3D" id="2.130.10.10">
    <property type="entry name" value="YVTN repeat-like/Quinoprotein amine dehydrogenase"/>
    <property type="match status" value="1"/>
</dbReference>
<dbReference type="RefSeq" id="XP_001418045.1">
    <property type="nucleotide sequence ID" value="XM_001418008.1"/>
</dbReference>
<dbReference type="eggNOG" id="KOG0283">
    <property type="taxonomic scope" value="Eukaryota"/>
</dbReference>
<evidence type="ECO:0000313" key="5">
    <source>
        <dbReference type="Proteomes" id="UP000001568"/>
    </source>
</evidence>
<sequence>MDKTVRLWYTTMDECLRIFTHQDFVTSIKFNPVNDKFFISGSLDGKLRMWNIPDLKVVDWVDIGEMVTSCTFSSCGRRAVVGTHKGKCHFYGTDSFKFKYSHQIQVKNARGSKLLGRKITGLNFMPADDEQDELLVTANDSRLRLYDGSAVLQCKYKGHSNQNAQIQASYSTNGEYIVSGSESPDVFIWRAHCTTLPACACGGGATAKQSTYEKFTTSEQHVTVARFGPDDLRTTRAFPLEELSGTTGQIILAAGYSGKVHVYENV</sequence>
<evidence type="ECO:0000256" key="1">
    <source>
        <dbReference type="ARBA" id="ARBA00022574"/>
    </source>
</evidence>
<dbReference type="InterPro" id="IPR001680">
    <property type="entry name" value="WD40_rpt"/>
</dbReference>
<keyword evidence="2" id="KW-0677">Repeat</keyword>
<accession>A4RXS6</accession>
<dbReference type="InterPro" id="IPR015943">
    <property type="entry name" value="WD40/YVTN_repeat-like_dom_sf"/>
</dbReference>
<dbReference type="AlphaFoldDB" id="A4RXS6"/>
<dbReference type="SMART" id="SM00320">
    <property type="entry name" value="WD40"/>
    <property type="match status" value="5"/>
</dbReference>
<dbReference type="PROSITE" id="PS50082">
    <property type="entry name" value="WD_REPEATS_2"/>
    <property type="match status" value="1"/>
</dbReference>
<dbReference type="Pfam" id="PF00400">
    <property type="entry name" value="WD40"/>
    <property type="match status" value="2"/>
</dbReference>
<dbReference type="PANTHER" id="PTHR14221">
    <property type="entry name" value="WD REPEAT DOMAIN 44"/>
    <property type="match status" value="1"/>
</dbReference>
<dbReference type="OrthoDB" id="408728at2759"/>
<dbReference type="InterPro" id="IPR040324">
    <property type="entry name" value="WDR44/Dgr2"/>
</dbReference>
<dbReference type="SUPFAM" id="SSF50978">
    <property type="entry name" value="WD40 repeat-like"/>
    <property type="match status" value="1"/>
</dbReference>
<dbReference type="InterPro" id="IPR036322">
    <property type="entry name" value="WD40_repeat_dom_sf"/>
</dbReference>
<keyword evidence="5" id="KW-1185">Reference proteome</keyword>
<evidence type="ECO:0000256" key="3">
    <source>
        <dbReference type="PROSITE-ProRule" id="PRU00221"/>
    </source>
</evidence>
<dbReference type="GeneID" id="5001779"/>
<organism evidence="4 5">
    <name type="scientific">Ostreococcus lucimarinus (strain CCE9901)</name>
    <dbReference type="NCBI Taxonomy" id="436017"/>
    <lineage>
        <taxon>Eukaryota</taxon>
        <taxon>Viridiplantae</taxon>
        <taxon>Chlorophyta</taxon>
        <taxon>Mamiellophyceae</taxon>
        <taxon>Mamiellales</taxon>
        <taxon>Bathycoccaceae</taxon>
        <taxon>Ostreococcus</taxon>
    </lineage>
</organism>
<gene>
    <name evidence="4" type="ORF">OSTLU_38617</name>
</gene>
<protein>
    <submittedName>
        <fullName evidence="4">Uncharacterized protein</fullName>
    </submittedName>
</protein>
<dbReference type="PROSITE" id="PS50294">
    <property type="entry name" value="WD_REPEATS_REGION"/>
    <property type="match status" value="1"/>
</dbReference>
<dbReference type="OMA" id="YDVHCAV"/>
<dbReference type="KEGG" id="olu:OSTLU_38617"/>
<evidence type="ECO:0000256" key="2">
    <source>
        <dbReference type="ARBA" id="ARBA00022737"/>
    </source>
</evidence>
<feature type="repeat" description="WD" evidence="3">
    <location>
        <begin position="18"/>
        <end position="52"/>
    </location>
</feature>
<name>A4RXS6_OSTLU</name>
<proteinExistence type="predicted"/>